<keyword evidence="1" id="KW-0732">Signal</keyword>
<sequence length="99" mass="10494">MAALRMALPGAFFGALLMAGCTPFPDLRDAASDAALAQPYPDLVPLSGLDTQRGQSRITPDTVGTIEARIAALEARADRLRGDIVDPGTRRRMARGVTE</sequence>
<protein>
    <recommendedName>
        <fullName evidence="4">Lipoprotein</fullName>
    </recommendedName>
</protein>
<keyword evidence="3" id="KW-1185">Reference proteome</keyword>
<feature type="signal peptide" evidence="1">
    <location>
        <begin position="1"/>
        <end position="19"/>
    </location>
</feature>
<accession>A0ABW7I7Q3</accession>
<evidence type="ECO:0000313" key="3">
    <source>
        <dbReference type="Proteomes" id="UP001607157"/>
    </source>
</evidence>
<evidence type="ECO:0008006" key="4">
    <source>
        <dbReference type="Google" id="ProtNLM"/>
    </source>
</evidence>
<name>A0ABW7I7Q3_9RHOB</name>
<dbReference type="RefSeq" id="WP_377170321.1">
    <property type="nucleotide sequence ID" value="NZ_JBHTJC010000002.1"/>
</dbReference>
<evidence type="ECO:0000313" key="2">
    <source>
        <dbReference type="EMBL" id="MFH0254221.1"/>
    </source>
</evidence>
<evidence type="ECO:0000256" key="1">
    <source>
        <dbReference type="SAM" id="SignalP"/>
    </source>
</evidence>
<organism evidence="2 3">
    <name type="scientific">Roseovarius aquimarinus</name>
    <dbReference type="NCBI Taxonomy" id="1229156"/>
    <lineage>
        <taxon>Bacteria</taxon>
        <taxon>Pseudomonadati</taxon>
        <taxon>Pseudomonadota</taxon>
        <taxon>Alphaproteobacteria</taxon>
        <taxon>Rhodobacterales</taxon>
        <taxon>Roseobacteraceae</taxon>
        <taxon>Roseovarius</taxon>
    </lineage>
</organism>
<comment type="caution">
    <text evidence="2">The sequence shown here is derived from an EMBL/GenBank/DDBJ whole genome shotgun (WGS) entry which is preliminary data.</text>
</comment>
<gene>
    <name evidence="2" type="ORF">ACGRVM_09965</name>
</gene>
<proteinExistence type="predicted"/>
<dbReference type="Proteomes" id="UP001607157">
    <property type="component" value="Unassembled WGS sequence"/>
</dbReference>
<reference evidence="2 3" key="1">
    <citation type="submission" date="2024-10" db="EMBL/GenBank/DDBJ databases">
        <authorList>
            <person name="Yang X.-N."/>
        </authorList>
    </citation>
    <scope>NUCLEOTIDE SEQUENCE [LARGE SCALE GENOMIC DNA]</scope>
    <source>
        <strain evidence="2 3">CAU 1059</strain>
    </source>
</reference>
<dbReference type="PROSITE" id="PS51257">
    <property type="entry name" value="PROKAR_LIPOPROTEIN"/>
    <property type="match status" value="1"/>
</dbReference>
<dbReference type="EMBL" id="JBIHMM010000002">
    <property type="protein sequence ID" value="MFH0254221.1"/>
    <property type="molecule type" value="Genomic_DNA"/>
</dbReference>
<feature type="chain" id="PRO_5045655968" description="Lipoprotein" evidence="1">
    <location>
        <begin position="20"/>
        <end position="99"/>
    </location>
</feature>